<name>A0A8K0VFW0_9RHOB</name>
<evidence type="ECO:0000256" key="1">
    <source>
        <dbReference type="ARBA" id="ARBA00010641"/>
    </source>
</evidence>
<dbReference type="SUPFAM" id="SSF88659">
    <property type="entry name" value="Sigma3 and sigma4 domains of RNA polymerase sigma factors"/>
    <property type="match status" value="1"/>
</dbReference>
<reference evidence="9" key="1">
    <citation type="submission" date="2021-01" db="EMBL/GenBank/DDBJ databases">
        <title>Tabrizicola alba sp. nov. a motile alkaliphilic bacterium isolated from a soda lake.</title>
        <authorList>
            <person name="Szuroczki S."/>
            <person name="Abbaszade G."/>
            <person name="Schumann P."/>
            <person name="Toth E."/>
        </authorList>
    </citation>
    <scope>NUCLEOTIDE SEQUENCE</scope>
    <source>
        <strain evidence="9">DMG-N-6</strain>
    </source>
</reference>
<dbReference type="AlphaFoldDB" id="A0A8K0VFW0"/>
<keyword evidence="5 6" id="KW-0804">Transcription</keyword>
<dbReference type="Proteomes" id="UP000648908">
    <property type="component" value="Unassembled WGS sequence"/>
</dbReference>
<evidence type="ECO:0000256" key="4">
    <source>
        <dbReference type="ARBA" id="ARBA00023125"/>
    </source>
</evidence>
<proteinExistence type="inferred from homology"/>
<evidence type="ECO:0000313" key="10">
    <source>
        <dbReference type="Proteomes" id="UP000648908"/>
    </source>
</evidence>
<dbReference type="EMBL" id="JAESVN010000010">
    <property type="protein sequence ID" value="MBL4918899.1"/>
    <property type="molecule type" value="Genomic_DNA"/>
</dbReference>
<evidence type="ECO:0000256" key="6">
    <source>
        <dbReference type="RuleBase" id="RU000716"/>
    </source>
</evidence>
<dbReference type="PANTHER" id="PTHR43133">
    <property type="entry name" value="RNA POLYMERASE ECF-TYPE SIGMA FACTO"/>
    <property type="match status" value="1"/>
</dbReference>
<sequence length="186" mass="20815">MSRSDKTRTATYDQTSAGETTADELVEMIPALRIYARNLMRGADEADDLVQETLMKALANVDSFQTGTNLRAWLFTIMRNSFLTRVTKRARERVGSSDCVSGNVICFPRHDAQIAGNRLMAAIGRLPQTYREALVLVFLMGESYQEVARITDCAIGTVKSRINRARNLVMEDLGARRVDDLIVVNH</sequence>
<evidence type="ECO:0000256" key="5">
    <source>
        <dbReference type="ARBA" id="ARBA00023163"/>
    </source>
</evidence>
<dbReference type="GO" id="GO:0006352">
    <property type="term" value="P:DNA-templated transcription initiation"/>
    <property type="evidence" value="ECO:0007669"/>
    <property type="project" value="InterPro"/>
</dbReference>
<protein>
    <recommendedName>
        <fullName evidence="6">RNA polymerase sigma factor</fullName>
    </recommendedName>
</protein>
<dbReference type="PANTHER" id="PTHR43133:SF25">
    <property type="entry name" value="RNA POLYMERASE SIGMA FACTOR RFAY-RELATED"/>
    <property type="match status" value="1"/>
</dbReference>
<keyword evidence="4 6" id="KW-0238">DNA-binding</keyword>
<dbReference type="CDD" id="cd06171">
    <property type="entry name" value="Sigma70_r4"/>
    <property type="match status" value="1"/>
</dbReference>
<dbReference type="SUPFAM" id="SSF88946">
    <property type="entry name" value="Sigma2 domain of RNA polymerase sigma factors"/>
    <property type="match status" value="1"/>
</dbReference>
<dbReference type="InterPro" id="IPR039425">
    <property type="entry name" value="RNA_pol_sigma-70-like"/>
</dbReference>
<keyword evidence="10" id="KW-1185">Reference proteome</keyword>
<comment type="caution">
    <text evidence="9">The sequence shown here is derived from an EMBL/GenBank/DDBJ whole genome shotgun (WGS) entry which is preliminary data.</text>
</comment>
<keyword evidence="3 6" id="KW-0731">Sigma factor</keyword>
<dbReference type="Pfam" id="PF08281">
    <property type="entry name" value="Sigma70_r4_2"/>
    <property type="match status" value="1"/>
</dbReference>
<dbReference type="Pfam" id="PF04542">
    <property type="entry name" value="Sigma70_r2"/>
    <property type="match status" value="1"/>
</dbReference>
<evidence type="ECO:0000313" key="9">
    <source>
        <dbReference type="EMBL" id="MBL4918899.1"/>
    </source>
</evidence>
<feature type="domain" description="RNA polymerase sigma factor 70 region 4 type 2" evidence="8">
    <location>
        <begin position="118"/>
        <end position="166"/>
    </location>
</feature>
<dbReference type="Gene3D" id="1.10.10.10">
    <property type="entry name" value="Winged helix-like DNA-binding domain superfamily/Winged helix DNA-binding domain"/>
    <property type="match status" value="1"/>
</dbReference>
<dbReference type="InterPro" id="IPR013324">
    <property type="entry name" value="RNA_pol_sigma_r3/r4-like"/>
</dbReference>
<dbReference type="InterPro" id="IPR007627">
    <property type="entry name" value="RNA_pol_sigma70_r2"/>
</dbReference>
<dbReference type="NCBIfam" id="TIGR02937">
    <property type="entry name" value="sigma70-ECF"/>
    <property type="match status" value="1"/>
</dbReference>
<evidence type="ECO:0000259" key="8">
    <source>
        <dbReference type="Pfam" id="PF08281"/>
    </source>
</evidence>
<dbReference type="PROSITE" id="PS01063">
    <property type="entry name" value="SIGMA70_ECF"/>
    <property type="match status" value="1"/>
</dbReference>
<dbReference type="InterPro" id="IPR013325">
    <property type="entry name" value="RNA_pol_sigma_r2"/>
</dbReference>
<dbReference type="GO" id="GO:0016987">
    <property type="term" value="F:sigma factor activity"/>
    <property type="evidence" value="ECO:0007669"/>
    <property type="project" value="UniProtKB-KW"/>
</dbReference>
<evidence type="ECO:0000256" key="2">
    <source>
        <dbReference type="ARBA" id="ARBA00023015"/>
    </source>
</evidence>
<dbReference type="GO" id="GO:0003677">
    <property type="term" value="F:DNA binding"/>
    <property type="evidence" value="ECO:0007669"/>
    <property type="project" value="UniProtKB-KW"/>
</dbReference>
<comment type="similarity">
    <text evidence="1 6">Belongs to the sigma-70 factor family. ECF subfamily.</text>
</comment>
<dbReference type="InterPro" id="IPR013249">
    <property type="entry name" value="RNA_pol_sigma70_r4_t2"/>
</dbReference>
<dbReference type="InterPro" id="IPR014284">
    <property type="entry name" value="RNA_pol_sigma-70_dom"/>
</dbReference>
<evidence type="ECO:0000256" key="3">
    <source>
        <dbReference type="ARBA" id="ARBA00023082"/>
    </source>
</evidence>
<accession>A0A8K0VFW0</accession>
<dbReference type="Gene3D" id="1.10.1740.10">
    <property type="match status" value="1"/>
</dbReference>
<organism evidence="9 10">
    <name type="scientific">Szabonella alba</name>
    <dbReference type="NCBI Taxonomy" id="2804194"/>
    <lineage>
        <taxon>Bacteria</taxon>
        <taxon>Pseudomonadati</taxon>
        <taxon>Pseudomonadota</taxon>
        <taxon>Alphaproteobacteria</taxon>
        <taxon>Rhodobacterales</taxon>
        <taxon>Paracoccaceae</taxon>
        <taxon>Szabonella</taxon>
    </lineage>
</organism>
<feature type="domain" description="RNA polymerase sigma-70 region 2" evidence="7">
    <location>
        <begin position="29"/>
        <end position="91"/>
    </location>
</feature>
<dbReference type="RefSeq" id="WP_202689878.1">
    <property type="nucleotide sequence ID" value="NZ_JAESVN010000010.1"/>
</dbReference>
<evidence type="ECO:0000259" key="7">
    <source>
        <dbReference type="Pfam" id="PF04542"/>
    </source>
</evidence>
<keyword evidence="2 6" id="KW-0805">Transcription regulation</keyword>
<gene>
    <name evidence="9" type="ORF">JL811_16870</name>
</gene>
<dbReference type="InterPro" id="IPR000838">
    <property type="entry name" value="RNA_pol_sigma70_ECF_CS"/>
</dbReference>
<dbReference type="InterPro" id="IPR036388">
    <property type="entry name" value="WH-like_DNA-bd_sf"/>
</dbReference>